<dbReference type="Gene3D" id="1.10.260.40">
    <property type="entry name" value="lambda repressor-like DNA-binding domains"/>
    <property type="match status" value="1"/>
</dbReference>
<dbReference type="Pfam" id="PF01381">
    <property type="entry name" value="HTH_3"/>
    <property type="match status" value="1"/>
</dbReference>
<name>A0A371J0B4_9FIRM</name>
<dbReference type="SUPFAM" id="SSF47413">
    <property type="entry name" value="lambda repressor-like DNA-binding domains"/>
    <property type="match status" value="1"/>
</dbReference>
<protein>
    <submittedName>
        <fullName evidence="2">XRE family transcriptional regulator</fullName>
    </submittedName>
</protein>
<dbReference type="PROSITE" id="PS50943">
    <property type="entry name" value="HTH_CROC1"/>
    <property type="match status" value="1"/>
</dbReference>
<dbReference type="SMART" id="SM00530">
    <property type="entry name" value="HTH_XRE"/>
    <property type="match status" value="1"/>
</dbReference>
<dbReference type="InterPro" id="IPR001387">
    <property type="entry name" value="Cro/C1-type_HTH"/>
</dbReference>
<dbReference type="EMBL" id="NOJY02000031">
    <property type="protein sequence ID" value="RDY26241.1"/>
    <property type="molecule type" value="Genomic_DNA"/>
</dbReference>
<evidence type="ECO:0000259" key="1">
    <source>
        <dbReference type="PROSITE" id="PS50943"/>
    </source>
</evidence>
<evidence type="ECO:0000313" key="2">
    <source>
        <dbReference type="EMBL" id="RDY26241.1"/>
    </source>
</evidence>
<dbReference type="CDD" id="cd00093">
    <property type="entry name" value="HTH_XRE"/>
    <property type="match status" value="1"/>
</dbReference>
<dbReference type="AlphaFoldDB" id="A0A371J0B4"/>
<proteinExistence type="predicted"/>
<keyword evidence="3" id="KW-1185">Reference proteome</keyword>
<dbReference type="GO" id="GO:0003677">
    <property type="term" value="F:DNA binding"/>
    <property type="evidence" value="ECO:0007669"/>
    <property type="project" value="InterPro"/>
</dbReference>
<gene>
    <name evidence="2" type="ORF">CHL78_014175</name>
</gene>
<reference evidence="2 3" key="1">
    <citation type="journal article" date="2017" name="Genome Announc.">
        <title>Draft Genome Sequence of Romboutsia weinsteinii sp. nov. Strain CCRI-19649(T) Isolated from Surface Water.</title>
        <authorList>
            <person name="Maheux A.F."/>
            <person name="Boudreau D.K."/>
            <person name="Berube E."/>
            <person name="Boissinot M."/>
            <person name="Cantin P."/>
            <person name="Raymond F."/>
            <person name="Corbeil J."/>
            <person name="Omar R.F."/>
            <person name="Bergeron M.G."/>
        </authorList>
    </citation>
    <scope>NUCLEOTIDE SEQUENCE [LARGE SCALE GENOMIC DNA]</scope>
    <source>
        <strain evidence="2 3">CCRI-19649</strain>
    </source>
</reference>
<comment type="caution">
    <text evidence="2">The sequence shown here is derived from an EMBL/GenBank/DDBJ whole genome shotgun (WGS) entry which is preliminary data.</text>
</comment>
<accession>A0A371J0B4</accession>
<feature type="domain" description="HTH cro/C1-type" evidence="1">
    <location>
        <begin position="44"/>
        <end position="95"/>
    </location>
</feature>
<evidence type="ECO:0000313" key="3">
    <source>
        <dbReference type="Proteomes" id="UP000215694"/>
    </source>
</evidence>
<dbReference type="Proteomes" id="UP000215694">
    <property type="component" value="Unassembled WGS sequence"/>
</dbReference>
<organism evidence="2 3">
    <name type="scientific">Romboutsia weinsteinii</name>
    <dbReference type="NCBI Taxonomy" id="2020949"/>
    <lineage>
        <taxon>Bacteria</taxon>
        <taxon>Bacillati</taxon>
        <taxon>Bacillota</taxon>
        <taxon>Clostridia</taxon>
        <taxon>Peptostreptococcales</taxon>
        <taxon>Peptostreptococcaceae</taxon>
        <taxon>Romboutsia</taxon>
    </lineage>
</organism>
<sequence>MCNVHHLNLQVNKNKLILMILNQTFGGNIMDFNAEVGLRIFNTRKKHKLSRAELGKKVNLHETTVKRYEDGHIKSLDVEKLKEFAQALDLDPAELIGLKNDAEGASSFYPVNLKEQKLLKHFNKLNENGKDEAIQRIMELTLVPRYSSHQVETIAAHNDFTSQPNELSKINEDIEDMKNWE</sequence>
<dbReference type="InterPro" id="IPR010982">
    <property type="entry name" value="Lambda_DNA-bd_dom_sf"/>
</dbReference>